<accession>A0A382ILL7</accession>
<protein>
    <submittedName>
        <fullName evidence="1">Uncharacterized protein</fullName>
    </submittedName>
</protein>
<organism evidence="1">
    <name type="scientific">marine metagenome</name>
    <dbReference type="NCBI Taxonomy" id="408172"/>
    <lineage>
        <taxon>unclassified sequences</taxon>
        <taxon>metagenomes</taxon>
        <taxon>ecological metagenomes</taxon>
    </lineage>
</organism>
<evidence type="ECO:0000313" key="1">
    <source>
        <dbReference type="EMBL" id="SVB99763.1"/>
    </source>
</evidence>
<sequence length="51" mass="5280">MFPPVLTQTIGRLVGKASPARRVFAALTVLFLVAIDAGAQSAALEPSALSR</sequence>
<reference evidence="1" key="1">
    <citation type="submission" date="2018-05" db="EMBL/GenBank/DDBJ databases">
        <authorList>
            <person name="Lanie J.A."/>
            <person name="Ng W.-L."/>
            <person name="Kazmierczak K.M."/>
            <person name="Andrzejewski T.M."/>
            <person name="Davidsen T.M."/>
            <person name="Wayne K.J."/>
            <person name="Tettelin H."/>
            <person name="Glass J.I."/>
            <person name="Rusch D."/>
            <person name="Podicherti R."/>
            <person name="Tsui H.-C.T."/>
            <person name="Winkler M.E."/>
        </authorList>
    </citation>
    <scope>NUCLEOTIDE SEQUENCE</scope>
</reference>
<name>A0A382ILL7_9ZZZZ</name>
<gene>
    <name evidence="1" type="ORF">METZ01_LOCUS252617</name>
</gene>
<feature type="non-terminal residue" evidence="1">
    <location>
        <position position="51"/>
    </location>
</feature>
<proteinExistence type="predicted"/>
<dbReference type="EMBL" id="UINC01067768">
    <property type="protein sequence ID" value="SVB99763.1"/>
    <property type="molecule type" value="Genomic_DNA"/>
</dbReference>
<dbReference type="AlphaFoldDB" id="A0A382ILL7"/>